<organism evidence="1 2">
    <name type="scientific">Paracoccus haematequi</name>
    <dbReference type="NCBI Taxonomy" id="2491866"/>
    <lineage>
        <taxon>Bacteria</taxon>
        <taxon>Pseudomonadati</taxon>
        <taxon>Pseudomonadota</taxon>
        <taxon>Alphaproteobacteria</taxon>
        <taxon>Rhodobacterales</taxon>
        <taxon>Paracoccaceae</taxon>
        <taxon>Paracoccus</taxon>
    </lineage>
</organism>
<protein>
    <recommendedName>
        <fullName evidence="3">HNH endonuclease</fullName>
    </recommendedName>
</protein>
<reference evidence="1 2" key="1">
    <citation type="submission" date="2018-12" db="EMBL/GenBank/DDBJ databases">
        <authorList>
            <person name="Criscuolo A."/>
        </authorList>
    </citation>
    <scope>NUCLEOTIDE SEQUENCE [LARGE SCALE GENOMIC DNA]</scope>
    <source>
        <strain evidence="1">ACIP1116241</strain>
    </source>
</reference>
<dbReference type="AlphaFoldDB" id="A0A3S4DB50"/>
<sequence>MQFRPDPGPGLSTVADDPICPLCLRPIPPGVPQSRHHLIPKLRGGKGGETVLLHHVCHKTIHKTLTETELARTYSTTEALRAHPELRRFFDWVGRRPPGWTGKVR</sequence>
<dbReference type="Proteomes" id="UP000270743">
    <property type="component" value="Unassembled WGS sequence"/>
</dbReference>
<evidence type="ECO:0008006" key="3">
    <source>
        <dbReference type="Google" id="ProtNLM"/>
    </source>
</evidence>
<keyword evidence="2" id="KW-1185">Reference proteome</keyword>
<evidence type="ECO:0000313" key="2">
    <source>
        <dbReference type="Proteomes" id="UP000270743"/>
    </source>
</evidence>
<accession>A0A3S4DB50</accession>
<dbReference type="EMBL" id="UZWE01000028">
    <property type="protein sequence ID" value="VDS08494.1"/>
    <property type="molecule type" value="Genomic_DNA"/>
</dbReference>
<proteinExistence type="predicted"/>
<name>A0A3S4DB50_9RHOB</name>
<dbReference type="PANTHER" id="PTHR37827:SF1">
    <property type="entry name" value="HNH DOMAIN-CONTAINING PROTEIN"/>
    <property type="match status" value="1"/>
</dbReference>
<evidence type="ECO:0000313" key="1">
    <source>
        <dbReference type="EMBL" id="VDS08494.1"/>
    </source>
</evidence>
<gene>
    <name evidence="1" type="ORF">PARHAE_01678</name>
</gene>
<dbReference type="PANTHER" id="PTHR37827">
    <property type="entry name" value="TUDOR DOMAIN-CONTAINING PROTEIN"/>
    <property type="match status" value="1"/>
</dbReference>
<dbReference type="OrthoDB" id="7667044at2"/>